<accession>A0A533QAN2</accession>
<evidence type="ECO:0000313" key="1">
    <source>
        <dbReference type="EMBL" id="TLD41755.1"/>
    </source>
</evidence>
<comment type="caution">
    <text evidence="1">The sequence shown here is derived from an EMBL/GenBank/DDBJ whole genome shotgun (WGS) entry which is preliminary data.</text>
</comment>
<name>A0A533QAN2_9BACT</name>
<proteinExistence type="predicted"/>
<dbReference type="EMBL" id="SULG01000037">
    <property type="protein sequence ID" value="TLD41755.1"/>
    <property type="molecule type" value="Genomic_DNA"/>
</dbReference>
<sequence>MKKAVIEIDNNQIVRALEQLPQDEIKKVIDTLFLKGLYKKPDFEKVSAKTKKIVKKHKLKPEVIEEAIQWARRQK</sequence>
<evidence type="ECO:0000313" key="2">
    <source>
        <dbReference type="Proteomes" id="UP000319783"/>
    </source>
</evidence>
<organism evidence="1 2">
    <name type="scientific">Candidatus Jettenia ecosi</name>
    <dbReference type="NCBI Taxonomy" id="2494326"/>
    <lineage>
        <taxon>Bacteria</taxon>
        <taxon>Pseudomonadati</taxon>
        <taxon>Planctomycetota</taxon>
        <taxon>Candidatus Brocadiia</taxon>
        <taxon>Candidatus Brocadiales</taxon>
        <taxon>Candidatus Brocadiaceae</taxon>
        <taxon>Candidatus Jettenia</taxon>
    </lineage>
</organism>
<dbReference type="AlphaFoldDB" id="A0A533QAN2"/>
<protein>
    <submittedName>
        <fullName evidence="1">Uncharacterized protein</fullName>
    </submittedName>
</protein>
<dbReference type="Proteomes" id="UP000319783">
    <property type="component" value="Unassembled WGS sequence"/>
</dbReference>
<gene>
    <name evidence="1" type="ORF">JETT_1980</name>
</gene>
<reference evidence="1 2" key="1">
    <citation type="submission" date="2019-04" db="EMBL/GenBank/DDBJ databases">
        <title>Genome of a novel bacterium Candidatus Jettenia ecosi reconstructed from metagenome of an anammox bioreactor.</title>
        <authorList>
            <person name="Mardanov A.V."/>
            <person name="Beletsky A.V."/>
            <person name="Ravin N.V."/>
            <person name="Botchkova E.A."/>
            <person name="Litti Y.V."/>
            <person name="Nozhevnikova A.N."/>
        </authorList>
    </citation>
    <scope>NUCLEOTIDE SEQUENCE [LARGE SCALE GENOMIC DNA]</scope>
    <source>
        <strain evidence="1">J2</strain>
    </source>
</reference>